<dbReference type="Proteomes" id="UP000199417">
    <property type="component" value="Unassembled WGS sequence"/>
</dbReference>
<keyword evidence="2" id="KW-1185">Reference proteome</keyword>
<evidence type="ECO:0000313" key="1">
    <source>
        <dbReference type="EMBL" id="SDE22490.1"/>
    </source>
</evidence>
<proteinExistence type="predicted"/>
<dbReference type="RefSeq" id="WP_083577408.1">
    <property type="nucleotide sequence ID" value="NZ_FNAB01000012.1"/>
</dbReference>
<name>A0A1G7B6K5_9NOCA</name>
<dbReference type="Pfam" id="PF14390">
    <property type="entry name" value="DUF4420"/>
    <property type="match status" value="1"/>
</dbReference>
<dbReference type="InterPro" id="IPR025534">
    <property type="entry name" value="DUF4420"/>
</dbReference>
<sequence length="338" mass="37369">MAGSLRDILDDHWKVLESDHPTNSNRLRTSDLPVEGRDGRLLAAVDADGLRHILIPISRKQRVRRQLDGANLRVAERALETSTTYTRYADVSCLNQELNDLFSDVCSDVLLAVASSPDKALGATHLVLDRWRSLFSTSSSVLGESRLTGLFAELWVLRRLLTKSSSAVSMWAGPAGYCHDFAFGADAFEVKATTATDGRRVRIHGLDQLDAPHNGRLFVAWMRLQSRPDGHSLVDLVSEVLNLSDDQAALVDKLQQSGYRLADSDWYRDIRFEVVEDAWYAVDAEFPRLTITQLSDSGLPVLVADVAYTIELPDPATSGLDASAVEALHERVMKDIAP</sequence>
<protein>
    <submittedName>
        <fullName evidence="1">Putative PD-(D/E)XK family member</fullName>
    </submittedName>
</protein>
<evidence type="ECO:0000313" key="2">
    <source>
        <dbReference type="Proteomes" id="UP000199417"/>
    </source>
</evidence>
<reference evidence="1 2" key="1">
    <citation type="submission" date="2016-10" db="EMBL/GenBank/DDBJ databases">
        <authorList>
            <person name="de Groot N.N."/>
        </authorList>
    </citation>
    <scope>NUCLEOTIDE SEQUENCE [LARGE SCALE GENOMIC DNA]</scope>
    <source>
        <strain evidence="1 2">JCM 11308</strain>
    </source>
</reference>
<dbReference type="STRING" id="168276.SAMN05444580_11291"/>
<dbReference type="EMBL" id="FNAB01000012">
    <property type="protein sequence ID" value="SDE22490.1"/>
    <property type="molecule type" value="Genomic_DNA"/>
</dbReference>
<accession>A0A1G7B6K5</accession>
<gene>
    <name evidence="1" type="ORF">SAMN05444580_11291</name>
</gene>
<organism evidence="1 2">
    <name type="scientific">Rhodococcus tukisamuensis</name>
    <dbReference type="NCBI Taxonomy" id="168276"/>
    <lineage>
        <taxon>Bacteria</taxon>
        <taxon>Bacillati</taxon>
        <taxon>Actinomycetota</taxon>
        <taxon>Actinomycetes</taxon>
        <taxon>Mycobacteriales</taxon>
        <taxon>Nocardiaceae</taxon>
        <taxon>Rhodococcus</taxon>
    </lineage>
</organism>
<dbReference type="AlphaFoldDB" id="A0A1G7B6K5"/>